<gene>
    <name evidence="3" type="ORF">B0I35DRAFT_438019</name>
</gene>
<keyword evidence="1" id="KW-1133">Transmembrane helix</keyword>
<keyword evidence="1" id="KW-0472">Membrane</keyword>
<reference evidence="3" key="1">
    <citation type="journal article" date="2021" name="Nat. Commun.">
        <title>Genetic determinants of endophytism in the Arabidopsis root mycobiome.</title>
        <authorList>
            <person name="Mesny F."/>
            <person name="Miyauchi S."/>
            <person name="Thiergart T."/>
            <person name="Pickel B."/>
            <person name="Atanasova L."/>
            <person name="Karlsson M."/>
            <person name="Huettel B."/>
            <person name="Barry K.W."/>
            <person name="Haridas S."/>
            <person name="Chen C."/>
            <person name="Bauer D."/>
            <person name="Andreopoulos W."/>
            <person name="Pangilinan J."/>
            <person name="LaButti K."/>
            <person name="Riley R."/>
            <person name="Lipzen A."/>
            <person name="Clum A."/>
            <person name="Drula E."/>
            <person name="Henrissat B."/>
            <person name="Kohler A."/>
            <person name="Grigoriev I.V."/>
            <person name="Martin F.M."/>
            <person name="Hacquard S."/>
        </authorList>
    </citation>
    <scope>NUCLEOTIDE SEQUENCE</scope>
    <source>
        <strain evidence="3">MPI-CAGE-CH-0235</strain>
    </source>
</reference>
<name>A0A8K0SPH1_9HYPO</name>
<feature type="transmembrane region" description="Helical" evidence="1">
    <location>
        <begin position="128"/>
        <end position="154"/>
    </location>
</feature>
<comment type="caution">
    <text evidence="3">The sequence shown here is derived from an EMBL/GenBank/DDBJ whole genome shotgun (WGS) entry which is preliminary data.</text>
</comment>
<proteinExistence type="predicted"/>
<evidence type="ECO:0000313" key="3">
    <source>
        <dbReference type="EMBL" id="KAH7311403.1"/>
    </source>
</evidence>
<dbReference type="EMBL" id="JAGPNK010000011">
    <property type="protein sequence ID" value="KAH7311403.1"/>
    <property type="molecule type" value="Genomic_DNA"/>
</dbReference>
<feature type="transmembrane region" description="Helical" evidence="1">
    <location>
        <begin position="97"/>
        <end position="116"/>
    </location>
</feature>
<feature type="chain" id="PRO_5035422250" description="MARVEL domain-containing protein" evidence="2">
    <location>
        <begin position="17"/>
        <end position="180"/>
    </location>
</feature>
<protein>
    <recommendedName>
        <fullName evidence="5">MARVEL domain-containing protein</fullName>
    </recommendedName>
</protein>
<keyword evidence="4" id="KW-1185">Reference proteome</keyword>
<keyword evidence="2" id="KW-0732">Signal</keyword>
<organism evidence="3 4">
    <name type="scientific">Stachybotrys elegans</name>
    <dbReference type="NCBI Taxonomy" id="80388"/>
    <lineage>
        <taxon>Eukaryota</taxon>
        <taxon>Fungi</taxon>
        <taxon>Dikarya</taxon>
        <taxon>Ascomycota</taxon>
        <taxon>Pezizomycotina</taxon>
        <taxon>Sordariomycetes</taxon>
        <taxon>Hypocreomycetidae</taxon>
        <taxon>Hypocreales</taxon>
        <taxon>Stachybotryaceae</taxon>
        <taxon>Stachybotrys</taxon>
    </lineage>
</organism>
<dbReference type="AlphaFoldDB" id="A0A8K0SPH1"/>
<dbReference type="Proteomes" id="UP000813444">
    <property type="component" value="Unassembled WGS sequence"/>
</dbReference>
<evidence type="ECO:0000256" key="1">
    <source>
        <dbReference type="SAM" id="Phobius"/>
    </source>
</evidence>
<sequence>MANAIWLAVYIIGLLAQIAACGVGIYAFTSCGIDIDMSFGNDGCAEPRRSVLAWGAFGIAAAAVSLVATLLVLSLIMDWMSRRGTGTSERYMFWKKVTIYISLALYSGLAIAYFALMGTAAGRGDTDFTQITAVAVICAIAGASLLAIMLVDILKLRDIRRQRKRAEAVIARLEPYPNEA</sequence>
<evidence type="ECO:0000256" key="2">
    <source>
        <dbReference type="SAM" id="SignalP"/>
    </source>
</evidence>
<accession>A0A8K0SPH1</accession>
<feature type="signal peptide" evidence="2">
    <location>
        <begin position="1"/>
        <end position="16"/>
    </location>
</feature>
<evidence type="ECO:0008006" key="5">
    <source>
        <dbReference type="Google" id="ProtNLM"/>
    </source>
</evidence>
<evidence type="ECO:0000313" key="4">
    <source>
        <dbReference type="Proteomes" id="UP000813444"/>
    </source>
</evidence>
<keyword evidence="1" id="KW-0812">Transmembrane</keyword>
<feature type="transmembrane region" description="Helical" evidence="1">
    <location>
        <begin position="51"/>
        <end position="76"/>
    </location>
</feature>